<accession>A0A4Z2GVI1</accession>
<proteinExistence type="predicted"/>
<protein>
    <submittedName>
        <fullName evidence="2">Uncharacterized protein</fullName>
    </submittedName>
</protein>
<reference evidence="2 3" key="1">
    <citation type="submission" date="2019-03" db="EMBL/GenBank/DDBJ databases">
        <title>First draft genome of Liparis tanakae, snailfish: a comprehensive survey of snailfish specific genes.</title>
        <authorList>
            <person name="Kim W."/>
            <person name="Song I."/>
            <person name="Jeong J.-H."/>
            <person name="Kim D."/>
            <person name="Kim S."/>
            <person name="Ryu S."/>
            <person name="Song J.Y."/>
            <person name="Lee S.K."/>
        </authorList>
    </citation>
    <scope>NUCLEOTIDE SEQUENCE [LARGE SCALE GENOMIC DNA]</scope>
    <source>
        <tissue evidence="2">Muscle</tissue>
    </source>
</reference>
<dbReference type="Proteomes" id="UP000314294">
    <property type="component" value="Unassembled WGS sequence"/>
</dbReference>
<dbReference type="EMBL" id="SRLO01000421">
    <property type="protein sequence ID" value="TNN56753.1"/>
    <property type="molecule type" value="Genomic_DNA"/>
</dbReference>
<keyword evidence="3" id="KW-1185">Reference proteome</keyword>
<feature type="region of interest" description="Disordered" evidence="1">
    <location>
        <begin position="1"/>
        <end position="28"/>
    </location>
</feature>
<feature type="compositionally biased region" description="Basic and acidic residues" evidence="1">
    <location>
        <begin position="18"/>
        <end position="28"/>
    </location>
</feature>
<gene>
    <name evidence="2" type="ORF">EYF80_033011</name>
</gene>
<name>A0A4Z2GVI1_9TELE</name>
<evidence type="ECO:0000313" key="3">
    <source>
        <dbReference type="Proteomes" id="UP000314294"/>
    </source>
</evidence>
<sequence length="112" mass="12483">MRTGGVAGLEGSDTFKQGPEKRPEVRNMNKESEKRFLCDCQLATQSALLPRYANDGEAERWCAAITAPCFTLQPTAGDGVTPCWVSSTKFSVHLLGDLFRCRFVYRVFVLMT</sequence>
<evidence type="ECO:0000313" key="2">
    <source>
        <dbReference type="EMBL" id="TNN56753.1"/>
    </source>
</evidence>
<organism evidence="2 3">
    <name type="scientific">Liparis tanakae</name>
    <name type="common">Tanaka's snailfish</name>
    <dbReference type="NCBI Taxonomy" id="230148"/>
    <lineage>
        <taxon>Eukaryota</taxon>
        <taxon>Metazoa</taxon>
        <taxon>Chordata</taxon>
        <taxon>Craniata</taxon>
        <taxon>Vertebrata</taxon>
        <taxon>Euteleostomi</taxon>
        <taxon>Actinopterygii</taxon>
        <taxon>Neopterygii</taxon>
        <taxon>Teleostei</taxon>
        <taxon>Neoteleostei</taxon>
        <taxon>Acanthomorphata</taxon>
        <taxon>Eupercaria</taxon>
        <taxon>Perciformes</taxon>
        <taxon>Cottioidei</taxon>
        <taxon>Cottales</taxon>
        <taxon>Liparidae</taxon>
        <taxon>Liparis</taxon>
    </lineage>
</organism>
<dbReference type="AlphaFoldDB" id="A0A4Z2GVI1"/>
<comment type="caution">
    <text evidence="2">The sequence shown here is derived from an EMBL/GenBank/DDBJ whole genome shotgun (WGS) entry which is preliminary data.</text>
</comment>
<evidence type="ECO:0000256" key="1">
    <source>
        <dbReference type="SAM" id="MobiDB-lite"/>
    </source>
</evidence>